<keyword evidence="4 6" id="KW-0378">Hydrolase</keyword>
<dbReference type="KEGG" id="esj:SJ05684_c25830"/>
<evidence type="ECO:0000313" key="8">
    <source>
        <dbReference type="EMBL" id="ASY64022.1"/>
    </source>
</evidence>
<feature type="binding site" evidence="7">
    <location>
        <position position="82"/>
    </location>
    <ligand>
        <name>Mg(2+)</name>
        <dbReference type="ChEBI" id="CHEBI:18420"/>
        <label>1</label>
        <note>catalytic</note>
    </ligand>
</feature>
<comment type="similarity">
    <text evidence="1 6">Belongs to the inositol monophosphatase superfamily. CysQ family.</text>
</comment>
<dbReference type="InterPro" id="IPR000760">
    <property type="entry name" value="Inositol_monophosphatase-like"/>
</dbReference>
<keyword evidence="3 6" id="KW-0997">Cell inner membrane</keyword>
<dbReference type="PANTHER" id="PTHR43028">
    <property type="entry name" value="3'(2'),5'-BISPHOSPHATE NUCLEOTIDASE 1"/>
    <property type="match status" value="1"/>
</dbReference>
<keyword evidence="6 7" id="KW-0460">Magnesium</keyword>
<dbReference type="Gene3D" id="3.40.190.80">
    <property type="match status" value="1"/>
</dbReference>
<dbReference type="Gene3D" id="3.30.540.10">
    <property type="entry name" value="Fructose-1,6-Bisphosphatase, subunit A, domain 1"/>
    <property type="match status" value="1"/>
</dbReference>
<feature type="binding site" evidence="6">
    <location>
        <position position="82"/>
    </location>
    <ligand>
        <name>Mg(2+)</name>
        <dbReference type="ChEBI" id="CHEBI:18420"/>
        <label>1</label>
    </ligand>
</feature>
<feature type="binding site" evidence="7">
    <location>
        <position position="211"/>
    </location>
    <ligand>
        <name>Mg(2+)</name>
        <dbReference type="ChEBI" id="CHEBI:18420"/>
        <label>1</label>
        <note>catalytic</note>
    </ligand>
</feature>
<evidence type="ECO:0000256" key="5">
    <source>
        <dbReference type="ARBA" id="ARBA00023136"/>
    </source>
</evidence>
<feature type="binding site" evidence="7">
    <location>
        <position position="85"/>
    </location>
    <ligand>
        <name>Mg(2+)</name>
        <dbReference type="ChEBI" id="CHEBI:18420"/>
        <label>1</label>
        <note>catalytic</note>
    </ligand>
</feature>
<keyword evidence="2 6" id="KW-1003">Cell membrane</keyword>
<gene>
    <name evidence="6" type="primary">cysQ</name>
    <name evidence="8" type="ORF">SJ05684_c25830</name>
</gene>
<dbReference type="CDD" id="cd01638">
    <property type="entry name" value="CysQ"/>
    <property type="match status" value="1"/>
</dbReference>
<accession>A0A249PE48</accession>
<feature type="binding site" evidence="7">
    <location>
        <position position="62"/>
    </location>
    <ligand>
        <name>Mg(2+)</name>
        <dbReference type="ChEBI" id="CHEBI:18420"/>
        <label>1</label>
        <note>catalytic</note>
    </ligand>
</feature>
<evidence type="ECO:0000256" key="4">
    <source>
        <dbReference type="ARBA" id="ARBA00022801"/>
    </source>
</evidence>
<evidence type="ECO:0000256" key="1">
    <source>
        <dbReference type="ARBA" id="ARBA00005289"/>
    </source>
</evidence>
<dbReference type="Pfam" id="PF00459">
    <property type="entry name" value="Inositol_P"/>
    <property type="match status" value="1"/>
</dbReference>
<keyword evidence="6 7" id="KW-0479">Metal-binding</keyword>
<dbReference type="GO" id="GO:0000287">
    <property type="term" value="F:magnesium ion binding"/>
    <property type="evidence" value="ECO:0007669"/>
    <property type="project" value="UniProtKB-UniRule"/>
</dbReference>
<feature type="binding site" evidence="6">
    <location>
        <position position="84"/>
    </location>
    <ligand>
        <name>Mg(2+)</name>
        <dbReference type="ChEBI" id="CHEBI:18420"/>
        <label>1</label>
    </ligand>
</feature>
<comment type="function">
    <text evidence="6">Converts adenosine-3',5'-bisphosphate (PAP) to AMP.</text>
</comment>
<proteinExistence type="inferred from homology"/>
<reference evidence="8 9" key="1">
    <citation type="submission" date="2017-08" db="EMBL/GenBank/DDBJ databases">
        <title>Multipartite genome sequences of Sinorhizobium species nodulating soybeans.</title>
        <authorList>
            <person name="Tian C.F."/>
        </authorList>
    </citation>
    <scope>NUCLEOTIDE SEQUENCE [LARGE SCALE GENOMIC DNA]</scope>
    <source>
        <strain evidence="8 9">CCBAU 05684</strain>
    </source>
</reference>
<dbReference type="GO" id="GO:0050427">
    <property type="term" value="P:3'-phosphoadenosine 5'-phosphosulfate metabolic process"/>
    <property type="evidence" value="ECO:0007669"/>
    <property type="project" value="TreeGrafter"/>
</dbReference>
<feature type="binding site" evidence="6">
    <location>
        <position position="85"/>
    </location>
    <ligand>
        <name>Mg(2+)</name>
        <dbReference type="ChEBI" id="CHEBI:18420"/>
        <label>2</label>
    </ligand>
</feature>
<evidence type="ECO:0000313" key="9">
    <source>
        <dbReference type="Proteomes" id="UP000217211"/>
    </source>
</evidence>
<evidence type="ECO:0000256" key="6">
    <source>
        <dbReference type="HAMAP-Rule" id="MF_02095"/>
    </source>
</evidence>
<dbReference type="GO" id="GO:0008441">
    <property type="term" value="F:3'(2'),5'-bisphosphate nucleotidase activity"/>
    <property type="evidence" value="ECO:0007669"/>
    <property type="project" value="UniProtKB-UniRule"/>
</dbReference>
<dbReference type="PROSITE" id="PS00630">
    <property type="entry name" value="IMP_2"/>
    <property type="match status" value="1"/>
</dbReference>
<dbReference type="EMBL" id="CP023067">
    <property type="protein sequence ID" value="ASY64022.1"/>
    <property type="molecule type" value="Genomic_DNA"/>
</dbReference>
<dbReference type="HAMAP" id="MF_02095">
    <property type="entry name" value="CysQ"/>
    <property type="match status" value="1"/>
</dbReference>
<dbReference type="OrthoDB" id="9785695at2"/>
<comment type="subcellular location">
    <subcellularLocation>
        <location evidence="6">Cell inner membrane</location>
        <topology evidence="6">Peripheral membrane protein</topology>
        <orientation evidence="6">Cytoplasmic side</orientation>
    </subcellularLocation>
</comment>
<protein>
    <recommendedName>
        <fullName evidence="6">3'(2'),5'-bisphosphate nucleotidase CysQ</fullName>
        <ecNumber evidence="6">3.1.3.7</ecNumber>
    </recommendedName>
    <alternativeName>
        <fullName evidence="6">3'(2'),5-bisphosphonucleoside 3'(2')-phosphohydrolase</fullName>
    </alternativeName>
    <alternativeName>
        <fullName evidence="6">3'-phosphoadenosine 5'-phosphate phosphatase</fullName>
        <shortName evidence="6">PAP phosphatase</shortName>
    </alternativeName>
</protein>
<evidence type="ECO:0000256" key="7">
    <source>
        <dbReference type="PIRSR" id="PIRSR600760-2"/>
    </source>
</evidence>
<dbReference type="InterPro" id="IPR006240">
    <property type="entry name" value="CysQ"/>
</dbReference>
<dbReference type="PRINTS" id="PR00377">
    <property type="entry name" value="IMPHPHTASES"/>
</dbReference>
<sequence>MLEILERSAIAAGQAILEVYDAGPAVTYKADTSPVTDADHRAERIILADLAAAFPDIPVIAEESVAAGNVPDIAGRRFFLVDPLDGTKEFVDRDIHFTVNIGLIENAEPVAGVVYAPALGVIYAASDGQARKAMVEDGRIAGGWGRIGCRHIPDRAVAVASRRHGSAETVAYLAEQGITECEAIGSSLKFCLLAEGHADLYPRFSRTMEWDTAAGDAILRAAGGETLTVAGQPLAYGKRNQPNDSDFANPWFISRAKPR</sequence>
<feature type="binding site" evidence="6">
    <location>
        <position position="62"/>
    </location>
    <ligand>
        <name>substrate</name>
    </ligand>
</feature>
<dbReference type="GO" id="GO:0000103">
    <property type="term" value="P:sulfate assimilation"/>
    <property type="evidence" value="ECO:0007669"/>
    <property type="project" value="TreeGrafter"/>
</dbReference>
<dbReference type="Proteomes" id="UP000217211">
    <property type="component" value="Chromosome"/>
</dbReference>
<feature type="binding site" evidence="6">
    <location>
        <position position="211"/>
    </location>
    <ligand>
        <name>Mg(2+)</name>
        <dbReference type="ChEBI" id="CHEBI:18420"/>
        <label>2</label>
    </ligand>
</feature>
<evidence type="ECO:0000256" key="2">
    <source>
        <dbReference type="ARBA" id="ARBA00022475"/>
    </source>
</evidence>
<dbReference type="SUPFAM" id="SSF56655">
    <property type="entry name" value="Carbohydrate phosphatase"/>
    <property type="match status" value="1"/>
</dbReference>
<feature type="binding site" evidence="7">
    <location>
        <position position="84"/>
    </location>
    <ligand>
        <name>Mg(2+)</name>
        <dbReference type="ChEBI" id="CHEBI:18420"/>
        <label>1</label>
        <note>catalytic</note>
    </ligand>
</feature>
<dbReference type="RefSeq" id="WP_034856477.1">
    <property type="nucleotide sequence ID" value="NZ_AJQT01000075.1"/>
</dbReference>
<dbReference type="STRING" id="716928.GCA_000261485_03604"/>
<dbReference type="GO" id="GO:0046854">
    <property type="term" value="P:phosphatidylinositol phosphate biosynthetic process"/>
    <property type="evidence" value="ECO:0007669"/>
    <property type="project" value="InterPro"/>
</dbReference>
<name>A0A249PE48_9HYPH</name>
<comment type="cofactor">
    <cofactor evidence="6 7">
        <name>Mg(2+)</name>
        <dbReference type="ChEBI" id="CHEBI:18420"/>
    </cofactor>
</comment>
<keyword evidence="5 6" id="KW-0472">Membrane</keyword>
<dbReference type="InterPro" id="IPR020550">
    <property type="entry name" value="Inositol_monophosphatase_CS"/>
</dbReference>
<dbReference type="GO" id="GO:0005886">
    <property type="term" value="C:plasma membrane"/>
    <property type="evidence" value="ECO:0007669"/>
    <property type="project" value="UniProtKB-SubCell"/>
</dbReference>
<dbReference type="InterPro" id="IPR050725">
    <property type="entry name" value="CysQ/Inositol_MonoPase"/>
</dbReference>
<feature type="binding site" evidence="6">
    <location>
        <position position="82"/>
    </location>
    <ligand>
        <name>Mg(2+)</name>
        <dbReference type="ChEBI" id="CHEBI:18420"/>
        <label>2</label>
    </ligand>
</feature>
<comment type="catalytic activity">
    <reaction evidence="6">
        <text>adenosine 3',5'-bisphosphate + H2O = AMP + phosphate</text>
        <dbReference type="Rhea" id="RHEA:10040"/>
        <dbReference type="ChEBI" id="CHEBI:15377"/>
        <dbReference type="ChEBI" id="CHEBI:43474"/>
        <dbReference type="ChEBI" id="CHEBI:58343"/>
        <dbReference type="ChEBI" id="CHEBI:456215"/>
        <dbReference type="EC" id="3.1.3.7"/>
    </reaction>
</comment>
<dbReference type="NCBIfam" id="TIGR01331">
    <property type="entry name" value="bisphos_cysQ"/>
    <property type="match status" value="1"/>
</dbReference>
<dbReference type="EC" id="3.1.3.7" evidence="6"/>
<feature type="binding site" evidence="6">
    <location>
        <begin position="84"/>
        <end position="87"/>
    </location>
    <ligand>
        <name>substrate</name>
    </ligand>
</feature>
<organism evidence="8 9">
    <name type="scientific">Sinorhizobium sojae CCBAU 05684</name>
    <dbReference type="NCBI Taxonomy" id="716928"/>
    <lineage>
        <taxon>Bacteria</taxon>
        <taxon>Pseudomonadati</taxon>
        <taxon>Pseudomonadota</taxon>
        <taxon>Alphaproteobacteria</taxon>
        <taxon>Hyphomicrobiales</taxon>
        <taxon>Rhizobiaceae</taxon>
        <taxon>Sinorhizobium/Ensifer group</taxon>
        <taxon>Sinorhizobium</taxon>
    </lineage>
</organism>
<feature type="binding site" evidence="6">
    <location>
        <position position="211"/>
    </location>
    <ligand>
        <name>substrate</name>
    </ligand>
</feature>
<evidence type="ECO:0000256" key="3">
    <source>
        <dbReference type="ARBA" id="ARBA00022519"/>
    </source>
</evidence>
<dbReference type="eggNOG" id="COG1218">
    <property type="taxonomic scope" value="Bacteria"/>
</dbReference>
<dbReference type="AlphaFoldDB" id="A0A249PE48"/>
<dbReference type="PANTHER" id="PTHR43028:SF5">
    <property type="entry name" value="3'(2'),5'-BISPHOSPHATE NUCLEOTIDASE 1"/>
    <property type="match status" value="1"/>
</dbReference>
<keyword evidence="9" id="KW-1185">Reference proteome</keyword>
<feature type="binding site" evidence="6">
    <location>
        <position position="62"/>
    </location>
    <ligand>
        <name>Mg(2+)</name>
        <dbReference type="ChEBI" id="CHEBI:18420"/>
        <label>1</label>
    </ligand>
</feature>